<dbReference type="EC" id="4.2.3.-" evidence="2"/>
<protein>
    <recommendedName>
        <fullName evidence="2">Terpene synthase</fullName>
        <ecNumber evidence="2">4.2.3.-</ecNumber>
    </recommendedName>
</protein>
<evidence type="ECO:0000256" key="2">
    <source>
        <dbReference type="RuleBase" id="RU366034"/>
    </source>
</evidence>
<evidence type="ECO:0000256" key="1">
    <source>
        <dbReference type="ARBA" id="ARBA00023239"/>
    </source>
</evidence>
<accession>A0ABV0B1B4</accession>
<dbReference type="PANTHER" id="PTHR35201:SF4">
    <property type="entry name" value="BETA-PINACENE SYNTHASE-RELATED"/>
    <property type="match status" value="1"/>
</dbReference>
<proteinExistence type="inferred from homology"/>
<keyword evidence="4" id="KW-1185">Reference proteome</keyword>
<dbReference type="PANTHER" id="PTHR35201">
    <property type="entry name" value="TERPENE SYNTHASE"/>
    <property type="match status" value="1"/>
</dbReference>
<comment type="similarity">
    <text evidence="2">Belongs to the terpene synthase family.</text>
</comment>
<evidence type="ECO:0000313" key="3">
    <source>
        <dbReference type="EMBL" id="MEN3541324.1"/>
    </source>
</evidence>
<dbReference type="Pfam" id="PF19086">
    <property type="entry name" value="Terpene_syn_C_2"/>
    <property type="match status" value="2"/>
</dbReference>
<dbReference type="InterPro" id="IPR008949">
    <property type="entry name" value="Isoprenoid_synthase_dom_sf"/>
</dbReference>
<gene>
    <name evidence="3" type="ORF">AAH991_39885</name>
</gene>
<dbReference type="Proteomes" id="UP001447516">
    <property type="component" value="Unassembled WGS sequence"/>
</dbReference>
<dbReference type="Gene3D" id="1.10.600.10">
    <property type="entry name" value="Farnesyl Diphosphate Synthase"/>
    <property type="match status" value="2"/>
</dbReference>
<dbReference type="InterPro" id="IPR034686">
    <property type="entry name" value="Terpene_cyclase-like_2"/>
</dbReference>
<comment type="caution">
    <text evidence="3">The sequence shown here is derived from an EMBL/GenBank/DDBJ whole genome shotgun (WGS) entry which is preliminary data.</text>
</comment>
<dbReference type="SUPFAM" id="SSF48576">
    <property type="entry name" value="Terpenoid synthases"/>
    <property type="match status" value="2"/>
</dbReference>
<name>A0ABV0B1B4_9ACTN</name>
<sequence length="777" mass="86577">MSSYRLPDFYLPYPPRLNPHVETARAHTRRWAADMGMLDDPDIWTEESLEAMDYGLMCAYTHPDCSAPELDLVTDWYVWVFYFDDHFLETFKRSRDLDGAQDYLDRLDAFMSDDPPEPAGPVERGLADLWPRTVPVMSEAWRRRFVRVTRDLLQESMWELFHIEREAVSNPIEYIEERRKVGGAPWSAALVEHAAGAELPARLAGSRPIRVLTESFADAVHLRNDLFSYEREVLKEGELSNCVLVCERFFGCDTARAVEITNDLLTSRLHQFEHTALTELPALFADEGVLPPEQALVLSYVKGLQDWQAGGHAWHTASSRYTKSGSLPGPLGMNVSRAHLTGAGGLRNHTHTPYQQVSVRLPKPYMPFEVRDNPHLDAARAADVEWCAAMGFFDGVPGIPATAVWSEPQLVGFDLALCASGINPDATAGELILATNWLAWGTYGDDYYPRVYGPARDLVGAKLGNRRLKEFMPLDLVPRLTPMTGLERGLADLWPRTAGPLPEGSRRAFRVAVEEMIDSWVWELANQARHRVPEPIDYIEMRRRTFGSQMTMSLARLAPGRVIPMEIHRTREFLGMTDAAQDYACLLNDLFSYQKEIQFEGELHNAVLVLGTFLGCAPDEAVTVVDALMTSRMRQFEHITTVDLPALLDRIEAGEDVRRSVEGYVSDLRNWMAAILRWHERSRRYFEEELRRGPAARWSQGPTGLGTATARILSLAPPAHGAPALTASSGTAPALTPFDPAPPALAPTALAPSVLAPSVLAPSVLAAQAESFPVGAP</sequence>
<keyword evidence="2" id="KW-0479">Metal-binding</keyword>
<reference evidence="3 4" key="1">
    <citation type="submission" date="2024-05" db="EMBL/GenBank/DDBJ databases">
        <title>Microbispora sp.ZYX-F-249.</title>
        <authorList>
            <person name="Xie H."/>
        </authorList>
    </citation>
    <scope>NUCLEOTIDE SEQUENCE [LARGE SCALE GENOMIC DNA]</scope>
    <source>
        <strain evidence="3 4">ZYX-F-249</strain>
    </source>
</reference>
<dbReference type="SFLD" id="SFLDS00005">
    <property type="entry name" value="Isoprenoid_Synthase_Type_I"/>
    <property type="match status" value="2"/>
</dbReference>
<comment type="cofactor">
    <cofactor evidence="2">
        <name>Mg(2+)</name>
        <dbReference type="ChEBI" id="CHEBI:18420"/>
    </cofactor>
</comment>
<organism evidence="3 4">
    <name type="scientific">Microbispora maris</name>
    <dbReference type="NCBI Taxonomy" id="3144104"/>
    <lineage>
        <taxon>Bacteria</taxon>
        <taxon>Bacillati</taxon>
        <taxon>Actinomycetota</taxon>
        <taxon>Actinomycetes</taxon>
        <taxon>Streptosporangiales</taxon>
        <taxon>Streptosporangiaceae</taxon>
        <taxon>Microbispora</taxon>
    </lineage>
</organism>
<keyword evidence="2" id="KW-0460">Magnesium</keyword>
<dbReference type="EMBL" id="JBDJAW010000107">
    <property type="protein sequence ID" value="MEN3541324.1"/>
    <property type="molecule type" value="Genomic_DNA"/>
</dbReference>
<keyword evidence="1 2" id="KW-0456">Lyase</keyword>
<dbReference type="RefSeq" id="WP_346231149.1">
    <property type="nucleotide sequence ID" value="NZ_JBDJAW010000107.1"/>
</dbReference>
<dbReference type="SFLD" id="SFLDG01020">
    <property type="entry name" value="Terpene_Cyclase_Like_2"/>
    <property type="match status" value="2"/>
</dbReference>
<evidence type="ECO:0000313" key="4">
    <source>
        <dbReference type="Proteomes" id="UP001447516"/>
    </source>
</evidence>